<organism evidence="1 2">
    <name type="scientific">Petromyces alliaceus</name>
    <name type="common">Aspergillus alliaceus</name>
    <dbReference type="NCBI Taxonomy" id="209559"/>
    <lineage>
        <taxon>Eukaryota</taxon>
        <taxon>Fungi</taxon>
        <taxon>Dikarya</taxon>
        <taxon>Ascomycota</taxon>
        <taxon>Pezizomycotina</taxon>
        <taxon>Eurotiomycetes</taxon>
        <taxon>Eurotiomycetidae</taxon>
        <taxon>Eurotiales</taxon>
        <taxon>Aspergillaceae</taxon>
        <taxon>Aspergillus</taxon>
        <taxon>Aspergillus subgen. Circumdati</taxon>
    </lineage>
</organism>
<protein>
    <submittedName>
        <fullName evidence="1">Uncharacterized protein</fullName>
    </submittedName>
</protein>
<reference evidence="1 2" key="1">
    <citation type="submission" date="2019-04" db="EMBL/GenBank/DDBJ databases">
        <title>Aspergillus burnettii sp. nov., novel species from soil in southeast Queensland.</title>
        <authorList>
            <person name="Gilchrist C.L.M."/>
            <person name="Pitt J.I."/>
            <person name="Lange L."/>
            <person name="Lacey H.J."/>
            <person name="Vuong D."/>
            <person name="Midgley D.J."/>
            <person name="Greenfield P."/>
            <person name="Bradbury M."/>
            <person name="Lacey E."/>
            <person name="Busk P.K."/>
            <person name="Pilgaard B."/>
            <person name="Chooi Y.H."/>
            <person name="Piggott A.M."/>
        </authorList>
    </citation>
    <scope>NUCLEOTIDE SEQUENCE [LARGE SCALE GENOMIC DNA]</scope>
    <source>
        <strain evidence="1 2">FRR 5400</strain>
    </source>
</reference>
<dbReference type="Proteomes" id="UP000541154">
    <property type="component" value="Unassembled WGS sequence"/>
</dbReference>
<evidence type="ECO:0000313" key="1">
    <source>
        <dbReference type="EMBL" id="KAF5860812.1"/>
    </source>
</evidence>
<name>A0A8H6A3C7_PETAA</name>
<keyword evidence="2" id="KW-1185">Reference proteome</keyword>
<accession>A0A8H6A3C7</accession>
<gene>
    <name evidence="1" type="ORF">ETB97_001032</name>
</gene>
<dbReference type="AlphaFoldDB" id="A0A8H6A3C7"/>
<proteinExistence type="predicted"/>
<sequence length="172" mass="18844">MQQLLSYPIREVANPHDAAAVKQNQFYKLELPDSSVIKALNAGIWTDNFDIKPTCTPGNCTWPVFQSMDFYSKCEDITSTTTLLGCTNGNCHPNMTSTQGNACATILQNGWSMSVTILARDQGDGGSSVNVPEDVILVSSHLSGVDPKKTSYVGVDKPLFTFAHVKFCFYYC</sequence>
<dbReference type="EMBL" id="SPNV01000118">
    <property type="protein sequence ID" value="KAF5860812.1"/>
    <property type="molecule type" value="Genomic_DNA"/>
</dbReference>
<comment type="caution">
    <text evidence="1">The sequence shown here is derived from an EMBL/GenBank/DDBJ whole genome shotgun (WGS) entry which is preliminary data.</text>
</comment>
<dbReference type="PANTHER" id="PTHR35394:SF5">
    <property type="entry name" value="DUF3176 DOMAIN-CONTAINING PROTEIN"/>
    <property type="match status" value="1"/>
</dbReference>
<dbReference type="PANTHER" id="PTHR35394">
    <property type="entry name" value="DUF3176 DOMAIN-CONTAINING PROTEIN"/>
    <property type="match status" value="1"/>
</dbReference>
<evidence type="ECO:0000313" key="2">
    <source>
        <dbReference type="Proteomes" id="UP000541154"/>
    </source>
</evidence>